<feature type="region of interest" description="Disordered" evidence="1">
    <location>
        <begin position="328"/>
        <end position="351"/>
    </location>
</feature>
<dbReference type="Gene3D" id="1.10.8.10">
    <property type="entry name" value="DNA helicase RuvA subunit, C-terminal domain"/>
    <property type="match status" value="1"/>
</dbReference>
<feature type="region of interest" description="Disordered" evidence="1">
    <location>
        <begin position="1044"/>
        <end position="1067"/>
    </location>
</feature>
<dbReference type="PANTHER" id="PTHR39597">
    <property type="entry name" value="UBA DOMAIN-CONTAINING PROTEIN RUP1"/>
    <property type="match status" value="1"/>
</dbReference>
<keyword evidence="5" id="KW-1185">Reference proteome</keyword>
<sequence length="1067" mass="115156">MDDDRSKIQSIVDICGCNEGTALRLLQAASYDLNSAIDRFFTNGVTDLPEINSAGRGRNGGSSTSAAFPAPPAIKKYANGQPVHSADAVDVDGWIASQPSFQGGTLPFPLLAFENKTVKFDETSLGTGGGSGSGTSSSSPGIRPNAWASRLDHVGSQSSNDSELPLRMFARPEALHPQQQRKESSEVRVKRARPHTPGDQPDHPDGSSPTQSNAAKRSTSLRFSEQNSQEQQSQDHMQLDTPPPEPENDNSDMRYVPTGPDPADGWNADLPPFSTALVPCGPDNFGSGRRPPSPPPRREEGSGDINALQTQLSSKEDYDLERALQASLEDQGGNGGGGGGVGGGGGGIIEEDDPELAAAIQASMTDAGMVESWYSTGSGGFGSKSSAKAGQRDKGKVPDHLRGLRAKVIPKAPTALAAPFESLRLFPLILHAIYALPPIRRGFQTYEMDRLSSINDMSSFWTGVAAGKKSNAGGLGKWISNEEREKADIVQRLQVLFFFMDRTSRPYCMTGSVLETLPQSVMTLNSGMPDPADVAMYTVGSLFDAYRTAVRAVAGRHSDDQEGWIADKTRIFDSLVSYGMPAPPWPTDIKEGDVEGGGPSSTSTSEPTTTTTATTAAPAPATAPAPVMPTLQNNPLTIFNSTHLELRHTDIVNDMSAAVLTVLEDDAALVTEPGHTLCVAIKHELPKSDGGAAVVGSKDKGKGKEGAPINAVGGSGFRPWRIDKHFYADPFLWERRRGVPHGQAPGEADRMEELKRRREELTLRIQRRKWLSAPGGKDTLSLMKDSIVYLEGPGLQSDDTIRTQTNQEAAVKLRQMRDHLQNELGVLDEVIAAEEEKIAKGHAERIDNFRQAYEGKPEWQTVRYDLRAILMKSGDAAWAYVQHRGQWYRIQDGHIHPTDEATAIGDESGAMEPYGGVFFLAYVRSDAIPGLSVNEEYEERKRMGLVLEDEAETMGELMEHGVEGALVPPESFREAIDTDNEEHDAVLLSLASFSHVSEDFHRTSPSSSFPGTMDPAAMLAMINGGGGFRKDTTIDLSDLLKEEHDLRGGSGSPSSSVVVEIDFRDDP</sequence>
<evidence type="ECO:0000256" key="1">
    <source>
        <dbReference type="SAM" id="MobiDB-lite"/>
    </source>
</evidence>
<feature type="compositionally biased region" description="Basic and acidic residues" evidence="1">
    <location>
        <begin position="180"/>
        <end position="189"/>
    </location>
</feature>
<dbReference type="EMBL" id="CAJHJG010003982">
    <property type="protein sequence ID" value="CAD6937262.1"/>
    <property type="molecule type" value="Genomic_DNA"/>
</dbReference>
<organism evidence="3 4">
    <name type="scientific">Tilletia caries</name>
    <name type="common">wheat bunt fungus</name>
    <dbReference type="NCBI Taxonomy" id="13290"/>
    <lineage>
        <taxon>Eukaryota</taxon>
        <taxon>Fungi</taxon>
        <taxon>Dikarya</taxon>
        <taxon>Basidiomycota</taxon>
        <taxon>Ustilaginomycotina</taxon>
        <taxon>Exobasidiomycetes</taxon>
        <taxon>Tilletiales</taxon>
        <taxon>Tilletiaceae</taxon>
        <taxon>Tilletia</taxon>
    </lineage>
</organism>
<dbReference type="Gene3D" id="3.90.70.10">
    <property type="entry name" value="Cysteine proteinases"/>
    <property type="match status" value="1"/>
</dbReference>
<protein>
    <recommendedName>
        <fullName evidence="6">UBA domain-containing protein</fullName>
    </recommendedName>
</protein>
<feature type="region of interest" description="Disordered" evidence="1">
    <location>
        <begin position="123"/>
        <end position="146"/>
    </location>
</feature>
<dbReference type="PANTHER" id="PTHR39597:SF1">
    <property type="entry name" value="UBA DOMAIN-CONTAINING PROTEIN RUP1"/>
    <property type="match status" value="1"/>
</dbReference>
<evidence type="ECO:0000313" key="3">
    <source>
        <dbReference type="EMBL" id="KAE8262568.1"/>
    </source>
</evidence>
<dbReference type="InterPro" id="IPR003903">
    <property type="entry name" value="UIM_dom"/>
</dbReference>
<accession>A0A177V8Z3</accession>
<dbReference type="InterPro" id="IPR055335">
    <property type="entry name" value="Ucp6/RUP1"/>
</dbReference>
<feature type="compositionally biased region" description="Low complexity" evidence="1">
    <location>
        <begin position="224"/>
        <end position="234"/>
    </location>
</feature>
<dbReference type="SMART" id="SM00726">
    <property type="entry name" value="UIM"/>
    <property type="match status" value="2"/>
</dbReference>
<dbReference type="Proteomes" id="UP000836402">
    <property type="component" value="Unassembled WGS sequence"/>
</dbReference>
<feature type="region of interest" description="Disordered" evidence="1">
    <location>
        <begin position="584"/>
        <end position="629"/>
    </location>
</feature>
<dbReference type="Proteomes" id="UP000077671">
    <property type="component" value="Unassembled WGS sequence"/>
</dbReference>
<dbReference type="EMBL" id="LWDD02000224">
    <property type="protein sequence ID" value="KAE8262568.1"/>
    <property type="molecule type" value="Genomic_DNA"/>
</dbReference>
<reference evidence="3" key="2">
    <citation type="journal article" date="2019" name="IMA Fungus">
        <title>Genome sequencing and comparison of five Tilletia species to identify candidate genes for the detection of regulated species infecting wheat.</title>
        <authorList>
            <person name="Nguyen H.D.T."/>
            <person name="Sultana T."/>
            <person name="Kesanakurti P."/>
            <person name="Hambleton S."/>
        </authorList>
    </citation>
    <scope>NUCLEOTIDE SEQUENCE</scope>
    <source>
        <strain evidence="3">DAOMC 238032</strain>
    </source>
</reference>
<evidence type="ECO:0000313" key="4">
    <source>
        <dbReference type="Proteomes" id="UP000077671"/>
    </source>
</evidence>
<proteinExistence type="predicted"/>
<dbReference type="AlphaFoldDB" id="A0A177V8Z3"/>
<reference evidence="2" key="3">
    <citation type="submission" date="2020-10" db="EMBL/GenBank/DDBJ databases">
        <authorList>
            <person name="Sedaghatjoo S."/>
        </authorList>
    </citation>
    <scope>NUCLEOTIDE SEQUENCE</scope>
    <source>
        <strain evidence="2">AZH3</strain>
    </source>
</reference>
<feature type="region of interest" description="Disordered" evidence="1">
    <location>
        <begin position="689"/>
        <end position="710"/>
    </location>
</feature>
<evidence type="ECO:0000313" key="2">
    <source>
        <dbReference type="EMBL" id="CAD6937262.1"/>
    </source>
</evidence>
<dbReference type="Pfam" id="PF14555">
    <property type="entry name" value="UBA_4"/>
    <property type="match status" value="1"/>
</dbReference>
<feature type="compositionally biased region" description="Gly residues" evidence="1">
    <location>
        <begin position="332"/>
        <end position="348"/>
    </location>
</feature>
<gene>
    <name evidence="3" type="ORF">A4X03_0g2358</name>
    <name evidence="2" type="ORF">JKIAZH3_G9146</name>
</gene>
<reference evidence="3" key="1">
    <citation type="submission" date="2016-04" db="EMBL/GenBank/DDBJ databases">
        <authorList>
            <person name="Nguyen H.D."/>
            <person name="Kesanakurti P."/>
            <person name="Cullis J."/>
            <person name="Levesque C.A."/>
            <person name="Hambleton S."/>
        </authorList>
    </citation>
    <scope>NUCLEOTIDE SEQUENCE</scope>
    <source>
        <strain evidence="3">DAOMC 238032</strain>
    </source>
</reference>
<feature type="compositionally biased region" description="Low complexity" evidence="1">
    <location>
        <begin position="600"/>
        <end position="620"/>
    </location>
</feature>
<evidence type="ECO:0000313" key="5">
    <source>
        <dbReference type="Proteomes" id="UP000836402"/>
    </source>
</evidence>
<comment type="caution">
    <text evidence="3">The sequence shown here is derived from an EMBL/GenBank/DDBJ whole genome shotgun (WGS) entry which is preliminary data.</text>
</comment>
<dbReference type="PROSITE" id="PS50330">
    <property type="entry name" value="UIM"/>
    <property type="match status" value="1"/>
</dbReference>
<name>A0A177V8Z3_9BASI</name>
<evidence type="ECO:0008006" key="6">
    <source>
        <dbReference type="Google" id="ProtNLM"/>
    </source>
</evidence>
<feature type="compositionally biased region" description="Polar residues" evidence="1">
    <location>
        <begin position="207"/>
        <end position="223"/>
    </location>
</feature>
<feature type="region of interest" description="Disordered" evidence="1">
    <location>
        <begin position="171"/>
        <end position="304"/>
    </location>
</feature>